<evidence type="ECO:0000259" key="1">
    <source>
        <dbReference type="Pfam" id="PF01869"/>
    </source>
</evidence>
<dbReference type="Proteomes" id="UP000323257">
    <property type="component" value="Unassembled WGS sequence"/>
</dbReference>
<keyword evidence="3" id="KW-1185">Reference proteome</keyword>
<reference evidence="2 3" key="1">
    <citation type="submission" date="2019-07" db="EMBL/GenBank/DDBJ databases">
        <title>Genomic Encyclopedia of Type Strains, Phase III (KMG-III): the genomes of soil and plant-associated and newly described type strains.</title>
        <authorList>
            <person name="Whitman W."/>
        </authorList>
    </citation>
    <scope>NUCLEOTIDE SEQUENCE [LARGE SCALE GENOMIC DNA]</scope>
    <source>
        <strain evidence="2 3">BL24</strain>
    </source>
</reference>
<dbReference type="CDD" id="cd24007">
    <property type="entry name" value="ASKHA_NBD_eukNAGK-like"/>
    <property type="match status" value="1"/>
</dbReference>
<keyword evidence="2" id="KW-0418">Kinase</keyword>
<dbReference type="InterPro" id="IPR043129">
    <property type="entry name" value="ATPase_NBD"/>
</dbReference>
<dbReference type="SUPFAM" id="SSF53067">
    <property type="entry name" value="Actin-like ATPase domain"/>
    <property type="match status" value="2"/>
</dbReference>
<name>A0A5S5BSN0_9BACL</name>
<comment type="caution">
    <text evidence="2">The sequence shown here is derived from an EMBL/GenBank/DDBJ whole genome shotgun (WGS) entry which is preliminary data.</text>
</comment>
<proteinExistence type="predicted"/>
<gene>
    <name evidence="2" type="ORF">BCM02_11247</name>
</gene>
<dbReference type="Pfam" id="PF01869">
    <property type="entry name" value="BcrAD_BadFG"/>
    <property type="match status" value="1"/>
</dbReference>
<organism evidence="2 3">
    <name type="scientific">Paenibacillus methanolicus</name>
    <dbReference type="NCBI Taxonomy" id="582686"/>
    <lineage>
        <taxon>Bacteria</taxon>
        <taxon>Bacillati</taxon>
        <taxon>Bacillota</taxon>
        <taxon>Bacilli</taxon>
        <taxon>Bacillales</taxon>
        <taxon>Paenibacillaceae</taxon>
        <taxon>Paenibacillus</taxon>
    </lineage>
</organism>
<dbReference type="PANTHER" id="PTHR43190:SF3">
    <property type="entry name" value="N-ACETYL-D-GLUCOSAMINE KINASE"/>
    <property type="match status" value="1"/>
</dbReference>
<dbReference type="GO" id="GO:0016301">
    <property type="term" value="F:kinase activity"/>
    <property type="evidence" value="ECO:0007669"/>
    <property type="project" value="UniProtKB-KW"/>
</dbReference>
<dbReference type="Gene3D" id="3.30.420.40">
    <property type="match status" value="2"/>
</dbReference>
<dbReference type="AlphaFoldDB" id="A0A5S5BSN0"/>
<sequence>MTGSSPAYIIGIDGGGTKTHCVIGDAQGNLLAACAGDAGNVKSRPWPQVAATFGSLIRQAVRSAGAETDQVAVIAAGLGGVVQPRDRERIARLLQAHAGDGAVIRVYPDAENVLAAGGGGGAGIALIAGTGSVAWGRTAGGSEARSGGWGHVLGDEGSGYDIGRRALGAVIRAHDGRGEPTALTPMLLRHLGLISPTAFIELYYEQAGVRKEIASLAAPALLAAREGDAVARAIAAEAADELTQLALGVSRQLDRFGGLADGDPLVLSGGLFGSEWFAAMTAARLRPALPSLRVSRLPLPPVTGAYLLGLQAYGAVVDEAWEARMLRFWSEPRFLTFGGY</sequence>
<dbReference type="RefSeq" id="WP_148932430.1">
    <property type="nucleotide sequence ID" value="NZ_VNHS01000012.1"/>
</dbReference>
<accession>A0A5S5BSN0</accession>
<feature type="domain" description="ATPase BadF/BadG/BcrA/BcrD type" evidence="1">
    <location>
        <begin position="10"/>
        <end position="305"/>
    </location>
</feature>
<keyword evidence="2" id="KW-0808">Transferase</keyword>
<dbReference type="InterPro" id="IPR002731">
    <property type="entry name" value="ATPase_BadF"/>
</dbReference>
<dbReference type="OrthoDB" id="9772633at2"/>
<protein>
    <submittedName>
        <fullName evidence="2">N-acetylglucosamine kinase-like BadF-type ATPase</fullName>
    </submittedName>
</protein>
<evidence type="ECO:0000313" key="3">
    <source>
        <dbReference type="Proteomes" id="UP000323257"/>
    </source>
</evidence>
<evidence type="ECO:0000313" key="2">
    <source>
        <dbReference type="EMBL" id="TYP70069.1"/>
    </source>
</evidence>
<dbReference type="EMBL" id="VNHS01000012">
    <property type="protein sequence ID" value="TYP70069.1"/>
    <property type="molecule type" value="Genomic_DNA"/>
</dbReference>
<dbReference type="PANTHER" id="PTHR43190">
    <property type="entry name" value="N-ACETYL-D-GLUCOSAMINE KINASE"/>
    <property type="match status" value="1"/>
</dbReference>
<dbReference type="InterPro" id="IPR052519">
    <property type="entry name" value="Euk-type_GlcNAc_Kinase"/>
</dbReference>